<gene>
    <name evidence="3" type="ORF">LCGC14_1785320</name>
</gene>
<evidence type="ECO:0000313" key="3">
    <source>
        <dbReference type="EMBL" id="KKM02347.1"/>
    </source>
</evidence>
<dbReference type="Pfam" id="PF01464">
    <property type="entry name" value="SLT"/>
    <property type="match status" value="1"/>
</dbReference>
<name>A0A0F9HGP4_9ZZZZ</name>
<dbReference type="Pfam" id="PF13174">
    <property type="entry name" value="TPR_6"/>
    <property type="match status" value="1"/>
</dbReference>
<dbReference type="Pfam" id="PF13432">
    <property type="entry name" value="TPR_16"/>
    <property type="match status" value="1"/>
</dbReference>
<dbReference type="PANTHER" id="PTHR37423:SF2">
    <property type="entry name" value="MEMBRANE-BOUND LYTIC MUREIN TRANSGLYCOSYLASE C"/>
    <property type="match status" value="1"/>
</dbReference>
<organism evidence="3">
    <name type="scientific">marine sediment metagenome</name>
    <dbReference type="NCBI Taxonomy" id="412755"/>
    <lineage>
        <taxon>unclassified sequences</taxon>
        <taxon>metagenomes</taxon>
        <taxon>ecological metagenomes</taxon>
    </lineage>
</organism>
<dbReference type="PROSITE" id="PS50005">
    <property type="entry name" value="TPR"/>
    <property type="match status" value="1"/>
</dbReference>
<keyword evidence="1" id="KW-0732">Signal</keyword>
<dbReference type="InterPro" id="IPR019734">
    <property type="entry name" value="TPR_rpt"/>
</dbReference>
<dbReference type="EMBL" id="LAZR01016959">
    <property type="protein sequence ID" value="KKM02347.1"/>
    <property type="molecule type" value="Genomic_DNA"/>
</dbReference>
<evidence type="ECO:0000256" key="1">
    <source>
        <dbReference type="ARBA" id="ARBA00022729"/>
    </source>
</evidence>
<dbReference type="PANTHER" id="PTHR37423">
    <property type="entry name" value="SOLUBLE LYTIC MUREIN TRANSGLYCOSYLASE-RELATED"/>
    <property type="match status" value="1"/>
</dbReference>
<dbReference type="GO" id="GO:0042597">
    <property type="term" value="C:periplasmic space"/>
    <property type="evidence" value="ECO:0007669"/>
    <property type="project" value="InterPro"/>
</dbReference>
<dbReference type="AlphaFoldDB" id="A0A0F9HGP4"/>
<protein>
    <recommendedName>
        <fullName evidence="2">Transglycosylase SLT domain-containing protein</fullName>
    </recommendedName>
</protein>
<dbReference type="InterPro" id="IPR023346">
    <property type="entry name" value="Lysozyme-like_dom_sf"/>
</dbReference>
<dbReference type="InterPro" id="IPR008258">
    <property type="entry name" value="Transglycosylase_SLT_dom_1"/>
</dbReference>
<comment type="caution">
    <text evidence="3">The sequence shown here is derived from an EMBL/GenBank/DDBJ whole genome shotgun (WGS) entry which is preliminary data.</text>
</comment>
<dbReference type="InterPro" id="IPR008939">
    <property type="entry name" value="Lytic_TGlycosylase_superhlx_U"/>
</dbReference>
<dbReference type="Gene3D" id="1.25.40.10">
    <property type="entry name" value="Tetratricopeptide repeat domain"/>
    <property type="match status" value="3"/>
</dbReference>
<dbReference type="SUPFAM" id="SSF48435">
    <property type="entry name" value="Bacterial muramidases"/>
    <property type="match status" value="1"/>
</dbReference>
<feature type="domain" description="Transglycosylase SLT" evidence="2">
    <location>
        <begin position="475"/>
        <end position="582"/>
    </location>
</feature>
<dbReference type="InterPro" id="IPR011990">
    <property type="entry name" value="TPR-like_helical_dom_sf"/>
</dbReference>
<reference evidence="3" key="1">
    <citation type="journal article" date="2015" name="Nature">
        <title>Complex archaea that bridge the gap between prokaryotes and eukaryotes.</title>
        <authorList>
            <person name="Spang A."/>
            <person name="Saw J.H."/>
            <person name="Jorgensen S.L."/>
            <person name="Zaremba-Niedzwiedzka K."/>
            <person name="Martijn J."/>
            <person name="Lind A.E."/>
            <person name="van Eijk R."/>
            <person name="Schleper C."/>
            <person name="Guy L."/>
            <person name="Ettema T.J."/>
        </authorList>
    </citation>
    <scope>NUCLEOTIDE SEQUENCE</scope>
</reference>
<evidence type="ECO:0000259" key="2">
    <source>
        <dbReference type="Pfam" id="PF01464"/>
    </source>
</evidence>
<proteinExistence type="predicted"/>
<dbReference type="SUPFAM" id="SSF53955">
    <property type="entry name" value="Lysozyme-like"/>
    <property type="match status" value="1"/>
</dbReference>
<dbReference type="CDD" id="cd13401">
    <property type="entry name" value="Slt70-like"/>
    <property type="match status" value="1"/>
</dbReference>
<dbReference type="SMART" id="SM00028">
    <property type="entry name" value="TPR"/>
    <property type="match status" value="3"/>
</dbReference>
<accession>A0A0F9HGP4</accession>
<sequence>MTRAKTILIVALGLFLMAALAPSAHAETLGKAVEMRLQGKYSSSLRLLNKAERSLPYVKDYILYHRALVHFERGKPGDARKSIRKFLKKYPGSPARQKVRRLELDIALAGDWDKAFPVVETYIREYRDDLETRFLYAGHLEKRGRHEDAQMVYRELYVSAGDFADPSWELVDIKKLSTREKLSRAKNLYSRHYYAQAEPLLEELLVDEECGCQQKVMRMYAQSLFRQKKYPDAVIYLQGLGDLYDAARAYIRAGDRESFHRTVLTMVAENDKDAPRLLVALAEEARRKGEYDTALEYLDDSLKLFPKEKEKALWAKGWLFYRTGRLDKASEAFNLLYRKYKLDKYAYWAARSKERLGLDPSSYYKKVSENGYYSLLAMLRTGKAPKQSYGATRDRIKRYRRLRRADILLSEGLLEDAAIELKAVARKTRRYKELLEIGRRLIKAGEYDVAQRLMNRVPGKKRPDDILYPIAHWEAVNEAALKHSIDPFLMLSVMREESLFDTEAFSPAGAMGLMQLMPSTASRTARAAGVVLEDKGELFLADTNIRIGTHYFSGLVRGFGAVTPGIAAYNAGASNVKKWLKEGAYGSYDEFVEDIPYRETREYVKRIMRSYYRYHYNQGLPGSLPKDPGIL</sequence>
<dbReference type="GO" id="GO:0004553">
    <property type="term" value="F:hydrolase activity, hydrolyzing O-glycosyl compounds"/>
    <property type="evidence" value="ECO:0007669"/>
    <property type="project" value="InterPro"/>
</dbReference>
<dbReference type="Gene3D" id="1.10.530.10">
    <property type="match status" value="1"/>
</dbReference>